<gene>
    <name evidence="2" type="ORF">H8Z83_01130</name>
</gene>
<organism evidence="2 3">
    <name type="scientific">Dysosmobacter segnis</name>
    <dbReference type="NCBI Taxonomy" id="2763042"/>
    <lineage>
        <taxon>Bacteria</taxon>
        <taxon>Bacillati</taxon>
        <taxon>Bacillota</taxon>
        <taxon>Clostridia</taxon>
        <taxon>Eubacteriales</taxon>
        <taxon>Oscillospiraceae</taxon>
        <taxon>Dysosmobacter</taxon>
    </lineage>
</organism>
<feature type="domain" description="AAA+ ATPase" evidence="1">
    <location>
        <begin position="27"/>
        <end position="185"/>
    </location>
</feature>
<name>A0A923MGD4_9FIRM</name>
<dbReference type="InterPro" id="IPR003593">
    <property type="entry name" value="AAA+_ATPase"/>
</dbReference>
<dbReference type="SUPFAM" id="SSF52540">
    <property type="entry name" value="P-loop containing nucleoside triphosphate hydrolases"/>
    <property type="match status" value="1"/>
</dbReference>
<evidence type="ECO:0000259" key="1">
    <source>
        <dbReference type="SMART" id="SM00382"/>
    </source>
</evidence>
<dbReference type="Pfam" id="PF07728">
    <property type="entry name" value="AAA_5"/>
    <property type="match status" value="1"/>
</dbReference>
<dbReference type="AlphaFoldDB" id="A0A923MGD4"/>
<dbReference type="CDD" id="cd00009">
    <property type="entry name" value="AAA"/>
    <property type="match status" value="1"/>
</dbReference>
<dbReference type="InterPro" id="IPR027417">
    <property type="entry name" value="P-loop_NTPase"/>
</dbReference>
<dbReference type="PANTHER" id="PTHR42759:SF1">
    <property type="entry name" value="MAGNESIUM-CHELATASE SUBUNIT CHLD"/>
    <property type="match status" value="1"/>
</dbReference>
<dbReference type="InterPro" id="IPR050764">
    <property type="entry name" value="CbbQ/NirQ/NorQ/GpvN"/>
</dbReference>
<dbReference type="RefSeq" id="WP_187013352.1">
    <property type="nucleotide sequence ID" value="NZ_JACOQI010000001.1"/>
</dbReference>
<reference evidence="2" key="1">
    <citation type="submission" date="2020-08" db="EMBL/GenBank/DDBJ databases">
        <title>Genome public.</title>
        <authorList>
            <person name="Liu C."/>
            <person name="Sun Q."/>
        </authorList>
    </citation>
    <scope>NUCLEOTIDE SEQUENCE</scope>
    <source>
        <strain evidence="2">BX15</strain>
    </source>
</reference>
<protein>
    <submittedName>
        <fullName evidence="2">MoxR family ATPase</fullName>
    </submittedName>
</protein>
<keyword evidence="3" id="KW-1185">Reference proteome</keyword>
<dbReference type="Proteomes" id="UP000620327">
    <property type="component" value="Unassembled WGS sequence"/>
</dbReference>
<dbReference type="InterPro" id="IPR011704">
    <property type="entry name" value="ATPase_dyneun-rel_AAA"/>
</dbReference>
<comment type="caution">
    <text evidence="2">The sequence shown here is derived from an EMBL/GenBank/DDBJ whole genome shotgun (WGS) entry which is preliminary data.</text>
</comment>
<accession>A0A923MGD4</accession>
<dbReference type="GO" id="GO:0005524">
    <property type="term" value="F:ATP binding"/>
    <property type="evidence" value="ECO:0007669"/>
    <property type="project" value="InterPro"/>
</dbReference>
<dbReference type="Gene3D" id="3.40.50.300">
    <property type="entry name" value="P-loop containing nucleotide triphosphate hydrolases"/>
    <property type="match status" value="1"/>
</dbReference>
<sequence>MDTKFSGSANYVASRDLMETVNIAVALQKPLLIKGEPGTGKTMLAQAVADALGKKLIIWNVKSTTKAQDGLYVYDVVQRLYDSQFGNAGVDDVKKYIKLGKLGEAFSADEQVVLLIDEIDKADLEFPNDLLWELDRMEFYIPETKETVQARQRPIVIITSNAEKELPDAFLRRCVFHYIEFPEQEQMEAILRVHFGDLEEKLVKQSLAAFYWLRELRGIEKKPSTSELVDWIRALVAGGVDPARIEKEIPFAGVLLKKDKDLQTLRKVK</sequence>
<evidence type="ECO:0000313" key="3">
    <source>
        <dbReference type="Proteomes" id="UP000620327"/>
    </source>
</evidence>
<evidence type="ECO:0000313" key="2">
    <source>
        <dbReference type="EMBL" id="MBC5768954.1"/>
    </source>
</evidence>
<dbReference type="PANTHER" id="PTHR42759">
    <property type="entry name" value="MOXR FAMILY PROTEIN"/>
    <property type="match status" value="1"/>
</dbReference>
<proteinExistence type="predicted"/>
<dbReference type="SMART" id="SM00382">
    <property type="entry name" value="AAA"/>
    <property type="match status" value="1"/>
</dbReference>
<dbReference type="EMBL" id="JACOQI010000001">
    <property type="protein sequence ID" value="MBC5768954.1"/>
    <property type="molecule type" value="Genomic_DNA"/>
</dbReference>
<dbReference type="GO" id="GO:0016887">
    <property type="term" value="F:ATP hydrolysis activity"/>
    <property type="evidence" value="ECO:0007669"/>
    <property type="project" value="InterPro"/>
</dbReference>